<dbReference type="EMBL" id="CP179265">
    <property type="protein sequence ID" value="XOU13269.1"/>
    <property type="molecule type" value="Genomic_DNA"/>
</dbReference>
<evidence type="ECO:0000313" key="1">
    <source>
        <dbReference type="EMBL" id="XOU13269.1"/>
    </source>
</evidence>
<reference evidence="1" key="1">
    <citation type="submission" date="2024-11" db="EMBL/GenBank/DDBJ databases">
        <title>Sequencing of Borrelia variable plasmids from multiple Borrelia sensu lato isolates.</title>
        <authorList>
            <person name="Mongodin E.F."/>
            <person name="Rudenko N."/>
            <person name="Fraser C.M."/>
            <person name="Schutzer S."/>
            <person name="Luft B."/>
            <person name="Morgan R."/>
            <person name="Casjens S."/>
            <person name="Qiu W."/>
        </authorList>
    </citation>
    <scope>NUCLEOTIDE SEQUENCE</scope>
    <source>
        <strain evidence="1">21038</strain>
    </source>
</reference>
<protein>
    <submittedName>
        <fullName evidence="1">SIMPL domain-containing protein</fullName>
    </submittedName>
</protein>
<geneLocation type="plasmid" evidence="1 2">
    <name>lp28-8</name>
</geneLocation>
<name>A0ACD5G8J8_BORAD</name>
<organism evidence="1 2">
    <name type="scientific">Borrelia andersonii</name>
    <name type="common">Borreliella andersonii</name>
    <dbReference type="NCBI Taxonomy" id="42109"/>
    <lineage>
        <taxon>Bacteria</taxon>
        <taxon>Pseudomonadati</taxon>
        <taxon>Spirochaetota</taxon>
        <taxon>Spirochaetia</taxon>
        <taxon>Spirochaetales</taxon>
        <taxon>Borreliaceae</taxon>
        <taxon>Borreliella</taxon>
    </lineage>
</organism>
<sequence>MLREAEISFLLFLLLLLISSIIISHGIKNIGTKNENYITVKGLSEREILSTFSSWEFRCSLTGDTINDIHEANNLSLFKIKSFFLKYGFSENHIKMGFVEFNEENYKEPLYK</sequence>
<evidence type="ECO:0000313" key="2">
    <source>
        <dbReference type="Proteomes" id="UP001305787"/>
    </source>
</evidence>
<keyword evidence="2" id="KW-1185">Reference proteome</keyword>
<gene>
    <name evidence="1" type="ORF">QIA45_05165</name>
</gene>
<proteinExistence type="predicted"/>
<accession>A0ACD5G8J8</accession>
<keyword evidence="1" id="KW-0614">Plasmid</keyword>
<dbReference type="Proteomes" id="UP001305787">
    <property type="component" value="Plasmid lp28-8"/>
</dbReference>